<keyword evidence="9 11" id="KW-0472">Membrane</keyword>
<keyword evidence="5 11" id="KW-0645">Protease</keyword>
<reference evidence="13 14" key="1">
    <citation type="submission" date="2018-03" db="EMBL/GenBank/DDBJ databases">
        <authorList>
            <person name="Keele B.F."/>
        </authorList>
    </citation>
    <scope>NUCLEOTIDE SEQUENCE [LARGE SCALE GENOMIC DNA]</scope>
    <source>
        <strain evidence="13">ZCTH4_d</strain>
    </source>
</reference>
<accession>A0A3E0K1N7</accession>
<evidence type="ECO:0000256" key="10">
    <source>
        <dbReference type="ARBA" id="ARBA00030345"/>
    </source>
</evidence>
<protein>
    <recommendedName>
        <fullName evidence="3 11">Protease PrsW</fullName>
        <ecNumber evidence="11">3.4.-.-</ecNumber>
    </recommendedName>
    <alternativeName>
        <fullName evidence="10 11">Protease responsible for activating sigma-W</fullName>
    </alternativeName>
</protein>
<dbReference type="PIRSF" id="PIRSF016933">
    <property type="entry name" value="PrsW"/>
    <property type="match status" value="1"/>
</dbReference>
<evidence type="ECO:0000256" key="6">
    <source>
        <dbReference type="ARBA" id="ARBA00022692"/>
    </source>
</evidence>
<dbReference type="NCBIfam" id="NF033739">
    <property type="entry name" value="intramemb_PrsW"/>
    <property type="match status" value="1"/>
</dbReference>
<keyword evidence="4 11" id="KW-1003">Cell membrane</keyword>
<comment type="function">
    <text evidence="11">Involved in the degradation of specific anti-sigma factors.</text>
</comment>
<comment type="similarity">
    <text evidence="2 11">Belongs to the protease PrsW family.</text>
</comment>
<dbReference type="RefSeq" id="WP_276644207.1">
    <property type="nucleotide sequence ID" value="NZ_QEWB01000004.1"/>
</dbReference>
<dbReference type="GO" id="GO:0006508">
    <property type="term" value="P:proteolysis"/>
    <property type="evidence" value="ECO:0007669"/>
    <property type="project" value="UniProtKB-KW"/>
</dbReference>
<comment type="caution">
    <text evidence="13">The sequence shown here is derived from an EMBL/GenBank/DDBJ whole genome shotgun (WGS) entry which is preliminary data.</text>
</comment>
<evidence type="ECO:0000256" key="12">
    <source>
        <dbReference type="SAM" id="Phobius"/>
    </source>
</evidence>
<keyword evidence="7 11" id="KW-0378">Hydrolase</keyword>
<feature type="transmembrane region" description="Helical" evidence="12">
    <location>
        <begin position="100"/>
        <end position="121"/>
    </location>
</feature>
<comment type="subcellular location">
    <subcellularLocation>
        <location evidence="1">Cell membrane</location>
        <topology evidence="1">Multi-pass membrane protein</topology>
    </subcellularLocation>
</comment>
<evidence type="ECO:0000256" key="3">
    <source>
        <dbReference type="ARBA" id="ARBA00018997"/>
    </source>
</evidence>
<evidence type="ECO:0000256" key="11">
    <source>
        <dbReference type="PIRNR" id="PIRNR016933"/>
    </source>
</evidence>
<feature type="transmembrane region" description="Helical" evidence="12">
    <location>
        <begin position="127"/>
        <end position="149"/>
    </location>
</feature>
<dbReference type="InterPro" id="IPR023596">
    <property type="entry name" value="Peptidase_PrsW_arch/bac"/>
</dbReference>
<dbReference type="AlphaFoldDB" id="A0A3E0K1N7"/>
<sequence>MISVVSAGIAPGLALLSYFYLKDEYEKEPVLQVLKTFILGAALVFPIMFIQYVLDYEQVFPARVLRAFIVAGFLEEFFKWFFLYYTVFKFRLLDEPYDGIVYGVSISLGFATVENILFLMANGIQYALGRAVLPVSSHALFGVIMGYYLGKSEFAGKGKPVYLALSVVLPILFHGLYDLILTFFHWYVWMLPFMLCLWFLAMWKVKRAKAAKFSYESSKKSFTG</sequence>
<dbReference type="InterPro" id="IPR026898">
    <property type="entry name" value="PrsW"/>
</dbReference>
<keyword evidence="13" id="KW-0482">Metalloprotease</keyword>
<name>A0A3E0K1N7_9BACI</name>
<evidence type="ECO:0000256" key="5">
    <source>
        <dbReference type="ARBA" id="ARBA00022670"/>
    </source>
</evidence>
<dbReference type="GO" id="GO:0008237">
    <property type="term" value="F:metallopeptidase activity"/>
    <property type="evidence" value="ECO:0007669"/>
    <property type="project" value="UniProtKB-KW"/>
</dbReference>
<keyword evidence="6 12" id="KW-0812">Transmembrane</keyword>
<feature type="transmembrane region" description="Helical" evidence="12">
    <location>
        <begin position="6"/>
        <end position="21"/>
    </location>
</feature>
<dbReference type="GO" id="GO:0005886">
    <property type="term" value="C:plasma membrane"/>
    <property type="evidence" value="ECO:0007669"/>
    <property type="project" value="UniProtKB-SubCell"/>
</dbReference>
<evidence type="ECO:0000256" key="4">
    <source>
        <dbReference type="ARBA" id="ARBA00022475"/>
    </source>
</evidence>
<dbReference type="PANTHER" id="PTHR36844">
    <property type="entry name" value="PROTEASE PRSW"/>
    <property type="match status" value="1"/>
</dbReference>
<evidence type="ECO:0000313" key="14">
    <source>
        <dbReference type="Proteomes" id="UP000257014"/>
    </source>
</evidence>
<evidence type="ECO:0000256" key="7">
    <source>
        <dbReference type="ARBA" id="ARBA00022801"/>
    </source>
</evidence>
<evidence type="ECO:0000313" key="13">
    <source>
        <dbReference type="EMBL" id="REJ26929.1"/>
    </source>
</evidence>
<dbReference type="EC" id="3.4.-.-" evidence="11"/>
<dbReference type="EMBL" id="QEWE01000023">
    <property type="protein sequence ID" value="REJ26929.1"/>
    <property type="molecule type" value="Genomic_DNA"/>
</dbReference>
<feature type="transmembrane region" description="Helical" evidence="12">
    <location>
        <begin position="33"/>
        <end position="54"/>
    </location>
</feature>
<feature type="transmembrane region" description="Helical" evidence="12">
    <location>
        <begin position="66"/>
        <end position="88"/>
    </location>
</feature>
<dbReference type="Proteomes" id="UP000257014">
    <property type="component" value="Unassembled WGS sequence"/>
</dbReference>
<proteinExistence type="inferred from homology"/>
<evidence type="ECO:0000256" key="8">
    <source>
        <dbReference type="ARBA" id="ARBA00022989"/>
    </source>
</evidence>
<evidence type="ECO:0000256" key="2">
    <source>
        <dbReference type="ARBA" id="ARBA00009165"/>
    </source>
</evidence>
<dbReference type="Pfam" id="PF13367">
    <property type="entry name" value="PrsW-protease"/>
    <property type="match status" value="1"/>
</dbReference>
<organism evidence="13 14">
    <name type="scientific">Caldibacillus debilis</name>
    <dbReference type="NCBI Taxonomy" id="301148"/>
    <lineage>
        <taxon>Bacteria</taxon>
        <taxon>Bacillati</taxon>
        <taxon>Bacillota</taxon>
        <taxon>Bacilli</taxon>
        <taxon>Bacillales</taxon>
        <taxon>Bacillaceae</taxon>
        <taxon>Caldibacillus</taxon>
    </lineage>
</organism>
<feature type="transmembrane region" description="Helical" evidence="12">
    <location>
        <begin position="186"/>
        <end position="203"/>
    </location>
</feature>
<dbReference type="PANTHER" id="PTHR36844:SF1">
    <property type="entry name" value="PROTEASE PRSW"/>
    <property type="match status" value="1"/>
</dbReference>
<gene>
    <name evidence="13" type="ORF">C6P37_12750</name>
</gene>
<keyword evidence="8 12" id="KW-1133">Transmembrane helix</keyword>
<evidence type="ECO:0000256" key="9">
    <source>
        <dbReference type="ARBA" id="ARBA00023136"/>
    </source>
</evidence>
<evidence type="ECO:0000256" key="1">
    <source>
        <dbReference type="ARBA" id="ARBA00004651"/>
    </source>
</evidence>